<evidence type="ECO:0000313" key="7">
    <source>
        <dbReference type="EMBL" id="PMD20304.1"/>
    </source>
</evidence>
<feature type="domain" description="Xylanolytic transcriptional activator regulatory" evidence="6">
    <location>
        <begin position="239"/>
        <end position="311"/>
    </location>
</feature>
<sequence length="737" mass="81185">MDFGNRKQQSGWQGASKWRLEADCSTDGPLPGWAKRCAEGTTDCCRRRFGSGLWNILYIGDSATLSFLQLIRMIVDNVAGPSPFTLDPRRHRIVENVITLPENIRHTHLLPDRQTANVLVEAYFTNINGLVEVFHRKSFMTTLDTCYSDPLAVDPNWLCLLFLVLAIGLVMAAPLPGTREDAIIQKLRAEQVDRAEVFYLDAKHLKDPSAGFEDGGFWSIQALTLMSVYNLAVSKRNAAYAFYGMAVRSAFALGLHREETMCIFSSAEQSIRRNLWRSLFVLDRFLAASLGRPTAIRESDCSGTTLSTGERPPFPQAPFPTAANVNFMGPHALGLEAAVRSCHVIGVILEKVYSKRKISTKIAQEIADACKDWNKALDPSLHYQQAKSANPAQGIAILHVNLLYCHSILLLTRPFFLFVMNKIHQEPVKPGQRAERTSTRMDKFAEACVISSSHSIALVQTALECRYLPHRTPFVLYFLFAAALIVLANEFSGIYNNPLAKQNITNAINIMHYFAQQDPQGSRLLFILTSFRDVVQREQAAREQQTLNDQQTQAQTFAQAQSITMHDGSDPMGNIFKASKRHVRGKASVSSDPDHSRHNSAADNSTVDIITMPSLQRNLSNETLPPDDLDDTAPRNHSLDAFFDLARVPGYSHSAGSVHDSDSLGDAEIDFESLWQWPNSNGLTGLTPGLGPGMGLSSTVPMGQGSMPAGGGGIDVQGISDSSVPLFHMSNGDFGAN</sequence>
<keyword evidence="8" id="KW-1185">Reference proteome</keyword>
<organism evidence="7 8">
    <name type="scientific">Hyaloscypha hepaticicola</name>
    <dbReference type="NCBI Taxonomy" id="2082293"/>
    <lineage>
        <taxon>Eukaryota</taxon>
        <taxon>Fungi</taxon>
        <taxon>Dikarya</taxon>
        <taxon>Ascomycota</taxon>
        <taxon>Pezizomycotina</taxon>
        <taxon>Leotiomycetes</taxon>
        <taxon>Helotiales</taxon>
        <taxon>Hyaloscyphaceae</taxon>
        <taxon>Hyaloscypha</taxon>
    </lineage>
</organism>
<dbReference type="SMART" id="SM00906">
    <property type="entry name" value="Fungal_trans"/>
    <property type="match status" value="1"/>
</dbReference>
<evidence type="ECO:0000256" key="5">
    <source>
        <dbReference type="SAM" id="Phobius"/>
    </source>
</evidence>
<dbReference type="CDD" id="cd12148">
    <property type="entry name" value="fungal_TF_MHR"/>
    <property type="match status" value="1"/>
</dbReference>
<dbReference type="InterPro" id="IPR051127">
    <property type="entry name" value="Fungal_SecMet_Regulators"/>
</dbReference>
<feature type="transmembrane region" description="Helical" evidence="5">
    <location>
        <begin position="157"/>
        <end position="178"/>
    </location>
</feature>
<accession>A0A2J6Q264</accession>
<keyword evidence="1" id="KW-0805">Transcription regulation</keyword>
<keyword evidence="2" id="KW-0804">Transcription</keyword>
<dbReference type="GO" id="GO:0008270">
    <property type="term" value="F:zinc ion binding"/>
    <property type="evidence" value="ECO:0007669"/>
    <property type="project" value="InterPro"/>
</dbReference>
<keyword evidence="3" id="KW-0539">Nucleus</keyword>
<dbReference type="OrthoDB" id="47007at2759"/>
<dbReference type="GO" id="GO:0006351">
    <property type="term" value="P:DNA-templated transcription"/>
    <property type="evidence" value="ECO:0007669"/>
    <property type="project" value="InterPro"/>
</dbReference>
<dbReference type="GO" id="GO:0000435">
    <property type="term" value="P:positive regulation of transcription from RNA polymerase II promoter by galactose"/>
    <property type="evidence" value="ECO:0007669"/>
    <property type="project" value="TreeGrafter"/>
</dbReference>
<dbReference type="Proteomes" id="UP000235672">
    <property type="component" value="Unassembled WGS sequence"/>
</dbReference>
<reference evidence="7 8" key="1">
    <citation type="submission" date="2016-05" db="EMBL/GenBank/DDBJ databases">
        <title>A degradative enzymes factory behind the ericoid mycorrhizal symbiosis.</title>
        <authorList>
            <consortium name="DOE Joint Genome Institute"/>
            <person name="Martino E."/>
            <person name="Morin E."/>
            <person name="Grelet G."/>
            <person name="Kuo A."/>
            <person name="Kohler A."/>
            <person name="Daghino S."/>
            <person name="Barry K."/>
            <person name="Choi C."/>
            <person name="Cichocki N."/>
            <person name="Clum A."/>
            <person name="Copeland A."/>
            <person name="Hainaut M."/>
            <person name="Haridas S."/>
            <person name="Labutti K."/>
            <person name="Lindquist E."/>
            <person name="Lipzen A."/>
            <person name="Khouja H.-R."/>
            <person name="Murat C."/>
            <person name="Ohm R."/>
            <person name="Olson A."/>
            <person name="Spatafora J."/>
            <person name="Veneault-Fourrey C."/>
            <person name="Henrissat B."/>
            <person name="Grigoriev I."/>
            <person name="Martin F."/>
            <person name="Perotto S."/>
        </authorList>
    </citation>
    <scope>NUCLEOTIDE SEQUENCE [LARGE SCALE GENOMIC DNA]</scope>
    <source>
        <strain evidence="7 8">UAMH 7357</strain>
    </source>
</reference>
<evidence type="ECO:0000313" key="8">
    <source>
        <dbReference type="Proteomes" id="UP000235672"/>
    </source>
</evidence>
<dbReference type="GO" id="GO:0000981">
    <property type="term" value="F:DNA-binding transcription factor activity, RNA polymerase II-specific"/>
    <property type="evidence" value="ECO:0007669"/>
    <property type="project" value="TreeGrafter"/>
</dbReference>
<gene>
    <name evidence="7" type="ORF">NA56DRAFT_177621</name>
</gene>
<protein>
    <recommendedName>
        <fullName evidence="6">Xylanolytic transcriptional activator regulatory domain-containing protein</fullName>
    </recommendedName>
</protein>
<keyword evidence="5" id="KW-0812">Transmembrane</keyword>
<proteinExistence type="predicted"/>
<keyword evidence="5" id="KW-0472">Membrane</keyword>
<name>A0A2J6Q264_9HELO</name>
<feature type="compositionally biased region" description="Polar residues" evidence="4">
    <location>
        <begin position="599"/>
        <end position="608"/>
    </location>
</feature>
<evidence type="ECO:0000256" key="1">
    <source>
        <dbReference type="ARBA" id="ARBA00023015"/>
    </source>
</evidence>
<dbReference type="STRING" id="1745343.A0A2J6Q264"/>
<dbReference type="PANTHER" id="PTHR47424">
    <property type="entry name" value="REGULATORY PROTEIN GAL4"/>
    <property type="match status" value="1"/>
</dbReference>
<dbReference type="Pfam" id="PF04082">
    <property type="entry name" value="Fungal_trans"/>
    <property type="match status" value="1"/>
</dbReference>
<dbReference type="GO" id="GO:0005634">
    <property type="term" value="C:nucleus"/>
    <property type="evidence" value="ECO:0007669"/>
    <property type="project" value="TreeGrafter"/>
</dbReference>
<dbReference type="AlphaFoldDB" id="A0A2J6Q264"/>
<evidence type="ECO:0000256" key="2">
    <source>
        <dbReference type="ARBA" id="ARBA00023163"/>
    </source>
</evidence>
<dbReference type="InterPro" id="IPR007219">
    <property type="entry name" value="XnlR_reg_dom"/>
</dbReference>
<dbReference type="EMBL" id="KZ613485">
    <property type="protein sequence ID" value="PMD20304.1"/>
    <property type="molecule type" value="Genomic_DNA"/>
</dbReference>
<dbReference type="PANTHER" id="PTHR47424:SF9">
    <property type="entry name" value="TAH-2"/>
    <property type="match status" value="1"/>
</dbReference>
<dbReference type="GO" id="GO:0000978">
    <property type="term" value="F:RNA polymerase II cis-regulatory region sequence-specific DNA binding"/>
    <property type="evidence" value="ECO:0007669"/>
    <property type="project" value="TreeGrafter"/>
</dbReference>
<evidence type="ECO:0000256" key="3">
    <source>
        <dbReference type="ARBA" id="ARBA00023242"/>
    </source>
</evidence>
<feature type="region of interest" description="Disordered" evidence="4">
    <location>
        <begin position="580"/>
        <end position="608"/>
    </location>
</feature>
<evidence type="ECO:0000256" key="4">
    <source>
        <dbReference type="SAM" id="MobiDB-lite"/>
    </source>
</evidence>
<keyword evidence="5" id="KW-1133">Transmembrane helix</keyword>
<evidence type="ECO:0000259" key="6">
    <source>
        <dbReference type="SMART" id="SM00906"/>
    </source>
</evidence>